<keyword evidence="1" id="KW-0547">Nucleotide-binding</keyword>
<name>A0A553ZNB6_9ACTN</name>
<sequence>MLLWLNGPFGGGKTQTAFEIRRRLPGSVVCDPEEVGFGLHRMTPPGVRGDFQDLRAWRQGVYEVLDLALSRHPGPVIAPMTIVEPAYFEETVGRLRERGHDVRHFALLAERETVLRRLRERGAGQVLRFVTGKERQLLRESFAVRKLDLCLERLRGPEFAEHVWTDRITVPEVADRVAASADLTLSPNTDGPVRDGLRRVWTGLRHIRLY</sequence>
<dbReference type="GO" id="GO:0005524">
    <property type="term" value="F:ATP binding"/>
    <property type="evidence" value="ECO:0007669"/>
    <property type="project" value="UniProtKB-KW"/>
</dbReference>
<keyword evidence="2" id="KW-1185">Reference proteome</keyword>
<protein>
    <submittedName>
        <fullName evidence="1">ATP-binding protein</fullName>
    </submittedName>
</protein>
<dbReference type="RefSeq" id="WP_143940985.1">
    <property type="nucleotide sequence ID" value="NZ_VKLS01000049.1"/>
</dbReference>
<dbReference type="Gene3D" id="3.40.50.300">
    <property type="entry name" value="P-loop containing nucleotide triphosphate hydrolases"/>
    <property type="match status" value="1"/>
</dbReference>
<gene>
    <name evidence="1" type="ORF">FNZ23_07160</name>
</gene>
<dbReference type="AlphaFoldDB" id="A0A553ZNB6"/>
<evidence type="ECO:0000313" key="2">
    <source>
        <dbReference type="Proteomes" id="UP000320888"/>
    </source>
</evidence>
<comment type="caution">
    <text evidence="1">The sequence shown here is derived from an EMBL/GenBank/DDBJ whole genome shotgun (WGS) entry which is preliminary data.</text>
</comment>
<dbReference type="Pfam" id="PF13671">
    <property type="entry name" value="AAA_33"/>
    <property type="match status" value="1"/>
</dbReference>
<dbReference type="OrthoDB" id="9799092at2"/>
<dbReference type="InterPro" id="IPR027417">
    <property type="entry name" value="P-loop_NTPase"/>
</dbReference>
<reference evidence="1 2" key="1">
    <citation type="submission" date="2019-07" db="EMBL/GenBank/DDBJ databases">
        <title>Draft genome for Streptomyces benahoarensis MZ03-48.</title>
        <authorList>
            <person name="Gonzalez-Pimentel J.L."/>
        </authorList>
    </citation>
    <scope>NUCLEOTIDE SEQUENCE [LARGE SCALE GENOMIC DNA]</scope>
    <source>
        <strain evidence="1 2">MZ03-48</strain>
    </source>
</reference>
<accession>A0A553ZNB6</accession>
<dbReference type="EMBL" id="VKLS01000049">
    <property type="protein sequence ID" value="TSB42949.1"/>
    <property type="molecule type" value="Genomic_DNA"/>
</dbReference>
<organism evidence="1 2">
    <name type="scientific">Streptomyces benahoarensis</name>
    <dbReference type="NCBI Taxonomy" id="2595054"/>
    <lineage>
        <taxon>Bacteria</taxon>
        <taxon>Bacillati</taxon>
        <taxon>Actinomycetota</taxon>
        <taxon>Actinomycetes</taxon>
        <taxon>Kitasatosporales</taxon>
        <taxon>Streptomycetaceae</taxon>
        <taxon>Streptomyces</taxon>
    </lineage>
</organism>
<dbReference type="SUPFAM" id="SSF52540">
    <property type="entry name" value="P-loop containing nucleoside triphosphate hydrolases"/>
    <property type="match status" value="1"/>
</dbReference>
<keyword evidence="1" id="KW-0067">ATP-binding</keyword>
<proteinExistence type="predicted"/>
<evidence type="ECO:0000313" key="1">
    <source>
        <dbReference type="EMBL" id="TSB42949.1"/>
    </source>
</evidence>
<dbReference type="Proteomes" id="UP000320888">
    <property type="component" value="Unassembled WGS sequence"/>
</dbReference>